<dbReference type="EMBL" id="JAPTSV010000001">
    <property type="protein sequence ID" value="KAJ1531399.1"/>
    <property type="molecule type" value="Genomic_DNA"/>
</dbReference>
<evidence type="ECO:0000259" key="1">
    <source>
        <dbReference type="PROSITE" id="PS50878"/>
    </source>
</evidence>
<dbReference type="Gene3D" id="3.60.10.10">
    <property type="entry name" value="Endonuclease/exonuclease/phosphatase"/>
    <property type="match status" value="1"/>
</dbReference>
<gene>
    <name evidence="2" type="ORF">ONE63_000080</name>
</gene>
<protein>
    <recommendedName>
        <fullName evidence="1">Reverse transcriptase domain-containing protein</fullName>
    </recommendedName>
</protein>
<evidence type="ECO:0000313" key="2">
    <source>
        <dbReference type="EMBL" id="KAJ1531399.1"/>
    </source>
</evidence>
<organism evidence="2 3">
    <name type="scientific">Megalurothrips usitatus</name>
    <name type="common">bean blossom thrips</name>
    <dbReference type="NCBI Taxonomy" id="439358"/>
    <lineage>
        <taxon>Eukaryota</taxon>
        <taxon>Metazoa</taxon>
        <taxon>Ecdysozoa</taxon>
        <taxon>Arthropoda</taxon>
        <taxon>Hexapoda</taxon>
        <taxon>Insecta</taxon>
        <taxon>Pterygota</taxon>
        <taxon>Neoptera</taxon>
        <taxon>Paraneoptera</taxon>
        <taxon>Thysanoptera</taxon>
        <taxon>Terebrantia</taxon>
        <taxon>Thripoidea</taxon>
        <taxon>Thripidae</taxon>
        <taxon>Megalurothrips</taxon>
    </lineage>
</organism>
<dbReference type="SUPFAM" id="SSF56219">
    <property type="entry name" value="DNase I-like"/>
    <property type="match status" value="1"/>
</dbReference>
<dbReference type="GO" id="GO:0071897">
    <property type="term" value="P:DNA biosynthetic process"/>
    <property type="evidence" value="ECO:0007669"/>
    <property type="project" value="UniProtKB-ARBA"/>
</dbReference>
<dbReference type="PANTHER" id="PTHR47510">
    <property type="entry name" value="REVERSE TRANSCRIPTASE DOMAIN-CONTAINING PROTEIN"/>
    <property type="match status" value="1"/>
</dbReference>
<evidence type="ECO:0000313" key="3">
    <source>
        <dbReference type="Proteomes" id="UP001075354"/>
    </source>
</evidence>
<dbReference type="CDD" id="cd01650">
    <property type="entry name" value="RT_nLTR_like"/>
    <property type="match status" value="1"/>
</dbReference>
<accession>A0AAV7Y182</accession>
<dbReference type="PROSITE" id="PS50878">
    <property type="entry name" value="RT_POL"/>
    <property type="match status" value="1"/>
</dbReference>
<sequence length="963" mass="110311">MPGEVPRGCRDELNLLSSYLKSISNKYEGNLKITHINAQSLNDSTHFTEFKEIFCDSLFDIVAVSETFYKETNVTIDIPNYKAFRVDRTDRRGGGVAVYVAENLNAKILSKSDGVSFQPEYIALEVECQAERILVMCAYRPPKVGHMDSIVSELQLYLPKYKYAILIGDLNARFGSGSFETSNVEECLSLCNLTAIPFKATYHTKDCDSILDVIARNFNDLAVEHGQTAAPAFSNHDIIYAVFNIRVRKPVKKRVSYRDFSRIDVDALRRDADSISWQEVYEAQSIDSKVKVFNSKMIDLMDKHAPVRTKYVKRPSAPWFTCDILQMISDRNDARLRFLDTKDPNDLENFRVLRNKTKQVIKNAKTKYYHNVFDNIKTSKDLWSHINNLSSRNKEASVPNVPPNELNQHYLKVSTVSDDNLLHSTMLHYDNLPAKNGESFHFKYVTPLDIIKAINDVKSKAQGVDNISITFLKICIIEITTVLEHIFNFSLQSSVFPSDWKSANVIPIPKISNPTNCKDYRPISLLCVLSKVPEKLVHCQVCEYLLHNNILNEFQSGFRPGHSTTTALLKVAEDIRLAIDRRKLVLAALLDFSKAFDKVHHGLLLVKFKKNGFLKSVINWFHAYLSDRRQRVKAGGDYVSDWDFLDTGVPQGSILGPLLFLLYINDISDVLVHCKYHLYADDLQVYLDFDVDSVFTAVSLLNSDLCNILQFAASHNLSLNVEKTQPIVFGTDKLVNKLDVIPEIIIDGTIIPYKKFVNNLGVVFDANLSWTQQCNSMVKSVFRTLAIVRRNFSFLPIHIRKKIVECLLFPIFDYPSVLMTDLSVVNSNKLQVAQNACIRFIDHTPRHVHITPSYVKLNYLKLEQRRVVAISTLLWRIFKHQTPLYLLTIFTKTSAVKTRPYTRLSGDTLLIPHHRTSQYNRSFCVTSCRIWNFFKIYSYLLYSQPSTLKRSVVNNIQLFHLYS</sequence>
<proteinExistence type="predicted"/>
<dbReference type="PANTHER" id="PTHR47510:SF3">
    <property type="entry name" value="ENDO_EXONUCLEASE_PHOSPHATASE DOMAIN-CONTAINING PROTEIN"/>
    <property type="match status" value="1"/>
</dbReference>
<dbReference type="InterPro" id="IPR036691">
    <property type="entry name" value="Endo/exonu/phosph_ase_sf"/>
</dbReference>
<reference evidence="2" key="1">
    <citation type="submission" date="2022-12" db="EMBL/GenBank/DDBJ databases">
        <title>Chromosome-level genome assembly of the bean flower thrips Megalurothrips usitatus.</title>
        <authorList>
            <person name="Ma L."/>
            <person name="Liu Q."/>
            <person name="Li H."/>
            <person name="Cai W."/>
        </authorList>
    </citation>
    <scope>NUCLEOTIDE SEQUENCE</scope>
    <source>
        <strain evidence="2">Cailab_2022a</strain>
    </source>
</reference>
<dbReference type="InterPro" id="IPR000477">
    <property type="entry name" value="RT_dom"/>
</dbReference>
<dbReference type="AlphaFoldDB" id="A0AAV7Y182"/>
<comment type="caution">
    <text evidence="2">The sequence shown here is derived from an EMBL/GenBank/DDBJ whole genome shotgun (WGS) entry which is preliminary data.</text>
</comment>
<keyword evidence="3" id="KW-1185">Reference proteome</keyword>
<dbReference type="SUPFAM" id="SSF56672">
    <property type="entry name" value="DNA/RNA polymerases"/>
    <property type="match status" value="1"/>
</dbReference>
<dbReference type="InterPro" id="IPR043502">
    <property type="entry name" value="DNA/RNA_pol_sf"/>
</dbReference>
<dbReference type="Pfam" id="PF00078">
    <property type="entry name" value="RVT_1"/>
    <property type="match status" value="1"/>
</dbReference>
<name>A0AAV7Y182_9NEOP</name>
<feature type="domain" description="Reverse transcriptase" evidence="1">
    <location>
        <begin position="489"/>
        <end position="764"/>
    </location>
</feature>
<dbReference type="Proteomes" id="UP001075354">
    <property type="component" value="Chromosome 1"/>
</dbReference>